<dbReference type="EMBL" id="REFS01000002">
    <property type="protein sequence ID" value="RMB23704.1"/>
    <property type="molecule type" value="Genomic_DNA"/>
</dbReference>
<sequence>MGSTELTVVDRASVDEEPYPVLSEALRIAVGNEDGPSSYPSGEEERFVHDFLYDMTYEDWIDGVDFHAHEIHDAFVEREAEWVEDHPAYENLETFRRTLETLVKEGCLGRHTKSGTFQRDDSGSVEYVEREKTAEYYYTYNLGEAIGKYGNIFSLQQVEEMCADSGMPKLQCLVEILHNRQLSEF</sequence>
<dbReference type="EMBL" id="CP034145">
    <property type="protein sequence ID" value="AZH24640.1"/>
    <property type="molecule type" value="Genomic_DNA"/>
</dbReference>
<dbReference type="Proteomes" id="UP000277326">
    <property type="component" value="Unassembled WGS sequence"/>
</dbReference>
<accession>A0A3M0DQ33</accession>
<name>A0A3M0DQ33_9EURY</name>
<dbReference type="GeneID" id="38470467"/>
<evidence type="ECO:0000313" key="1">
    <source>
        <dbReference type="EMBL" id="AZH24640.1"/>
    </source>
</evidence>
<proteinExistence type="predicted"/>
<dbReference type="KEGG" id="haer:DU502_04235"/>
<protein>
    <submittedName>
        <fullName evidence="2">Uncharacterized protein</fullName>
    </submittedName>
</protein>
<gene>
    <name evidence="2" type="ORF">ATH50_0929</name>
    <name evidence="1" type="ORF">DU502_04235</name>
</gene>
<reference evidence="1 4" key="2">
    <citation type="submission" date="2018-07" db="EMBL/GenBank/DDBJ databases">
        <title>Genome sequences of Haloplanus aerogenes JCM 16430T.</title>
        <authorList>
            <person name="Kim Y.B."/>
            <person name="Roh S.W."/>
        </authorList>
    </citation>
    <scope>NUCLEOTIDE SEQUENCE [LARGE SCALE GENOMIC DNA]</scope>
    <source>
        <strain evidence="1 4">JCM 16430</strain>
    </source>
</reference>
<dbReference type="RefSeq" id="WP_121919627.1">
    <property type="nucleotide sequence ID" value="NZ_CP034145.1"/>
</dbReference>
<evidence type="ECO:0000313" key="4">
    <source>
        <dbReference type="Proteomes" id="UP000282007"/>
    </source>
</evidence>
<reference evidence="2 3" key="1">
    <citation type="journal article" date="2015" name="Stand. Genomic Sci.">
        <title>Genomic Encyclopedia of Bacterial and Archaeal Type Strains, Phase III: the genomes of soil and plant-associated and newly described type strains.</title>
        <authorList>
            <person name="Whitman W.B."/>
            <person name="Woyke T."/>
            <person name="Klenk H.P."/>
            <person name="Zhou Y."/>
            <person name="Lilburn T.G."/>
            <person name="Beck B.J."/>
            <person name="De Vos P."/>
            <person name="Vandamme P."/>
            <person name="Eisen J.A."/>
            <person name="Garrity G."/>
            <person name="Hugenholtz P."/>
            <person name="Kyrpides N.C."/>
        </authorList>
    </citation>
    <scope>NUCLEOTIDE SEQUENCE [LARGE SCALE GENOMIC DNA]</scope>
    <source>
        <strain evidence="2 3">CGMCC 1.10124</strain>
    </source>
</reference>
<dbReference type="Proteomes" id="UP000282007">
    <property type="component" value="Chromosome"/>
</dbReference>
<organism evidence="2 3">
    <name type="scientific">Haloplanus aerogenes</name>
    <dbReference type="NCBI Taxonomy" id="660522"/>
    <lineage>
        <taxon>Archaea</taxon>
        <taxon>Methanobacteriati</taxon>
        <taxon>Methanobacteriota</taxon>
        <taxon>Stenosarchaea group</taxon>
        <taxon>Halobacteria</taxon>
        <taxon>Halobacteriales</taxon>
        <taxon>Haloferacaceae</taxon>
        <taxon>Haloplanus</taxon>
    </lineage>
</organism>
<reference evidence="2" key="3">
    <citation type="submission" date="2018-10" db="EMBL/GenBank/DDBJ databases">
        <authorList>
            <person name="Whitman W."/>
            <person name="Huntemann M."/>
            <person name="Clum A."/>
            <person name="Pillay M."/>
            <person name="Palaniappan K."/>
            <person name="Varghese N."/>
            <person name="Mikhailova N."/>
            <person name="Stamatis D."/>
            <person name="Reddy T."/>
            <person name="Daum C."/>
            <person name="Shapiro N."/>
            <person name="Ivanova N."/>
            <person name="Kyrpides N."/>
            <person name="Woyke T."/>
        </authorList>
    </citation>
    <scope>NUCLEOTIDE SEQUENCE</scope>
    <source>
        <strain evidence="2">CGMCC 1.10124</strain>
    </source>
</reference>
<evidence type="ECO:0000313" key="2">
    <source>
        <dbReference type="EMBL" id="RMB23704.1"/>
    </source>
</evidence>
<evidence type="ECO:0000313" key="3">
    <source>
        <dbReference type="Proteomes" id="UP000277326"/>
    </source>
</evidence>
<dbReference type="AlphaFoldDB" id="A0A3M0DQ33"/>
<keyword evidence="4" id="KW-1185">Reference proteome</keyword>